<comment type="caution">
    <text evidence="2">The sequence shown here is derived from an EMBL/GenBank/DDBJ whole genome shotgun (WGS) entry which is preliminary data.</text>
</comment>
<feature type="compositionally biased region" description="Basic and acidic residues" evidence="1">
    <location>
        <begin position="200"/>
        <end position="215"/>
    </location>
</feature>
<dbReference type="RefSeq" id="WP_058501173.1">
    <property type="nucleotide sequence ID" value="NZ_CAAAJA010000017.1"/>
</dbReference>
<feature type="region of interest" description="Disordered" evidence="1">
    <location>
        <begin position="200"/>
        <end position="250"/>
    </location>
</feature>
<dbReference type="InterPro" id="IPR044887">
    <property type="entry name" value="SoDot-IcmSS_sf"/>
</dbReference>
<gene>
    <name evidence="2" type="ORF">Lisr_0798</name>
</gene>
<dbReference type="InterPro" id="IPR031758">
    <property type="entry name" value="SoDot-IcmSS"/>
</dbReference>
<dbReference type="AlphaFoldDB" id="A0A0W0WBK0"/>
<evidence type="ECO:0000256" key="1">
    <source>
        <dbReference type="SAM" id="MobiDB-lite"/>
    </source>
</evidence>
<protein>
    <submittedName>
        <fullName evidence="2">Dot/Icm T4SS effector</fullName>
    </submittedName>
</protein>
<proteinExistence type="predicted"/>
<reference evidence="2 3" key="1">
    <citation type="submission" date="2015-11" db="EMBL/GenBank/DDBJ databases">
        <title>Genomic analysis of 38 Legionella species identifies large and diverse effector repertoires.</title>
        <authorList>
            <person name="Burstein D."/>
            <person name="Amaro F."/>
            <person name="Zusman T."/>
            <person name="Lifshitz Z."/>
            <person name="Cohen O."/>
            <person name="Gilbert J.A."/>
            <person name="Pupko T."/>
            <person name="Shuman H.A."/>
            <person name="Segal G."/>
        </authorList>
    </citation>
    <scope>NUCLEOTIDE SEQUENCE [LARGE SCALE GENOMIC DNA]</scope>
    <source>
        <strain evidence="2 3">Bercovier 4</strain>
    </source>
</reference>
<dbReference type="EMBL" id="LNYH01000038">
    <property type="protein sequence ID" value="KTD29738.1"/>
    <property type="molecule type" value="Genomic_DNA"/>
</dbReference>
<organism evidence="2 3">
    <name type="scientific">Legionella israelensis</name>
    <dbReference type="NCBI Taxonomy" id="454"/>
    <lineage>
        <taxon>Bacteria</taxon>
        <taxon>Pseudomonadati</taxon>
        <taxon>Pseudomonadota</taxon>
        <taxon>Gammaproteobacteria</taxon>
        <taxon>Legionellales</taxon>
        <taxon>Legionellaceae</taxon>
        <taxon>Legionella</taxon>
    </lineage>
</organism>
<name>A0A0W0WBK0_9GAMM</name>
<dbReference type="PATRIC" id="fig|454.4.peg.860"/>
<dbReference type="Proteomes" id="UP000054761">
    <property type="component" value="Unassembled WGS sequence"/>
</dbReference>
<evidence type="ECO:0000313" key="2">
    <source>
        <dbReference type="EMBL" id="KTD29738.1"/>
    </source>
</evidence>
<dbReference type="Pfam" id="PF16848">
    <property type="entry name" value="SoDot-IcmSS"/>
    <property type="match status" value="1"/>
</dbReference>
<keyword evidence="3" id="KW-1185">Reference proteome</keyword>
<dbReference type="Gene3D" id="1.20.1440.330">
    <property type="match status" value="1"/>
</dbReference>
<evidence type="ECO:0000313" key="3">
    <source>
        <dbReference type="Proteomes" id="UP000054761"/>
    </source>
</evidence>
<accession>A0A0W0WBK0</accession>
<sequence length="250" mass="28662">MGFTLKSFDVLKDEFERGVKELMEYHKVKEEENLPTERQREIQFLRASINKLNSSSVTDLDKSGKDPHIKARTLTGLAYLFREMISDTYYIRSPDNSKFQRILTSIIGTNEENVLGEEDVFSLTSTAMKFVSDQIFTNVHSKKVMLENTIYSDINGYGVSTPKKLDNLNVLWKKGNAILSAERNLIFDNSVDILIKEVKQRKEEEENQKKKEEAAKTGGHGSSFWNFGRRSDHTSKGTTENDENKVTPTY</sequence>